<protein>
    <submittedName>
        <fullName evidence="4">SWIM zinc finger family protein</fullName>
    </submittedName>
</protein>
<reference evidence="4 5" key="1">
    <citation type="submission" date="2020-04" db="EMBL/GenBank/DDBJ databases">
        <title>MicrobeNet Type strains.</title>
        <authorList>
            <person name="Nicholson A.C."/>
        </authorList>
    </citation>
    <scope>NUCLEOTIDE SEQUENCE [LARGE SCALE GENOMIC DNA]</scope>
    <source>
        <strain evidence="4 5">DSM 44445</strain>
    </source>
</reference>
<dbReference type="PROSITE" id="PS50966">
    <property type="entry name" value="ZF_SWIM"/>
    <property type="match status" value="1"/>
</dbReference>
<comment type="caution">
    <text evidence="4">The sequence shown here is derived from an EMBL/GenBank/DDBJ whole genome shotgun (WGS) entry which is preliminary data.</text>
</comment>
<feature type="domain" description="SWIM-type" evidence="3">
    <location>
        <begin position="111"/>
        <end position="144"/>
    </location>
</feature>
<dbReference type="Pfam" id="PF18944">
    <property type="entry name" value="DUF5691"/>
    <property type="match status" value="1"/>
</dbReference>
<feature type="region of interest" description="Disordered" evidence="2">
    <location>
        <begin position="1"/>
        <end position="29"/>
    </location>
</feature>
<evidence type="ECO:0000256" key="2">
    <source>
        <dbReference type="SAM" id="MobiDB-lite"/>
    </source>
</evidence>
<keyword evidence="1" id="KW-0862">Zinc</keyword>
<organism evidence="4 5">
    <name type="scientific">Nocardia veterana</name>
    <dbReference type="NCBI Taxonomy" id="132249"/>
    <lineage>
        <taxon>Bacteria</taxon>
        <taxon>Bacillati</taxon>
        <taxon>Actinomycetota</taxon>
        <taxon>Actinomycetes</taxon>
        <taxon>Mycobacteriales</taxon>
        <taxon>Nocardiaceae</taxon>
        <taxon>Nocardia</taxon>
    </lineage>
</organism>
<dbReference type="Proteomes" id="UP000523447">
    <property type="component" value="Unassembled WGS sequence"/>
</dbReference>
<dbReference type="Pfam" id="PF04434">
    <property type="entry name" value="SWIM"/>
    <property type="match status" value="1"/>
</dbReference>
<feature type="compositionally biased region" description="Low complexity" evidence="2">
    <location>
        <begin position="15"/>
        <end position="24"/>
    </location>
</feature>
<keyword evidence="5" id="KW-1185">Reference proteome</keyword>
<evidence type="ECO:0000259" key="3">
    <source>
        <dbReference type="PROSITE" id="PS50966"/>
    </source>
</evidence>
<evidence type="ECO:0000256" key="1">
    <source>
        <dbReference type="PROSITE-ProRule" id="PRU00325"/>
    </source>
</evidence>
<dbReference type="EMBL" id="JAAXPE010000007">
    <property type="protein sequence ID" value="NKY85999.1"/>
    <property type="molecule type" value="Genomic_DNA"/>
</dbReference>
<accession>A0A7X6RHY5</accession>
<name>A0A7X6RHY5_9NOCA</name>
<proteinExistence type="predicted"/>
<evidence type="ECO:0000313" key="4">
    <source>
        <dbReference type="EMBL" id="NKY85999.1"/>
    </source>
</evidence>
<feature type="region of interest" description="Disordered" evidence="2">
    <location>
        <begin position="168"/>
        <end position="189"/>
    </location>
</feature>
<dbReference type="GO" id="GO:0008270">
    <property type="term" value="F:zinc ion binding"/>
    <property type="evidence" value="ECO:0007669"/>
    <property type="project" value="UniProtKB-KW"/>
</dbReference>
<keyword evidence="1" id="KW-0479">Metal-binding</keyword>
<keyword evidence="1" id="KW-0863">Zinc-finger</keyword>
<gene>
    <name evidence="4" type="ORF">HGA07_10215</name>
</gene>
<sequence length="1007" mass="108630">MPFRGRAIRSAIGERTTPAPRRTAGGAGAPAVSADLVGGLGYKSARTERTGDHVTISSAAAYAVTADNVLALAPDAASVTAARKLTAAWLSTGRHDAALWGLCKGSGARPYQTIVDLSGPAYRCTCPSRKFPCKHALALLLLWSQGAVEEAGAPADFATEWLTARAARRTAPAEPATRDSKQSTIEQRRARVTTGLDDLDIWLGDQIRTGLAQSDHSETALEGVAARMVDSQAPGVAAALRQLPRRLEAAEQWPPILLSEYARLRLLIDAHRRLDEMPPALAQGIRAHIGYPVKAEDVRAAEPAVRDRWQVLAVRITEEERVFTRRTLLRGRLSQRWAQVVEHNFGSASFPGDLPIPGTMIDVDLHFYPAAMPLRALWGARHGGPEPFTTFGATATTIRDQLAAHARALGADPWLRGWPMMLPEVVPAPGPRGWYLAEPDGTALPIATTVEVPWQLIGVSGGRPLTVVGEWTAGGLLPLAALTAGELVDVEPESLVDVPGPGTAVPESSAALVPVALLGTARRVLDPNALAAPVAARVRAEHPEHAVLTAVALQELYHRGGAEPVHAELPEPAQPDEREQLPRAATERLRHLLADGSPMLAEWFDAALPGNRRAPDTLCAALLEHARNHAALRDPLLRLAGTRGRWLAALHPRWRPLLRTTGDDPQVWTHGRPAERRAWLAALRARDADAARTALSETWDREPARGRAELLAVLADGIGPGDEPLLESALDDTRPEVRRTAADLLARLPDSAFAGRMRDRAGRWVTVRSGALTAHLPRELDDSARRDGLGDRLDPVAYRRDGGADVDAERLRRLMAATPLGHWEALCGSPAAATALRLPDDILGPVCAGWSEAALAQRDPRWAGPLFEVLTTTPTLGADPRLRQELFALLPLDHRVRYLCGLDSSWLAELELLVSGLPRPWPYPVAEHLVRLLLDRAQLAAARPGAAGLSPASYRALLRTAAVNFPVRAAGVVAVAARRCADPYWQSAFDRLADDLTQRTLMLEELA</sequence>
<dbReference type="InterPro" id="IPR007527">
    <property type="entry name" value="Znf_SWIM"/>
</dbReference>
<dbReference type="AlphaFoldDB" id="A0A7X6RHY5"/>
<evidence type="ECO:0000313" key="5">
    <source>
        <dbReference type="Proteomes" id="UP000523447"/>
    </source>
</evidence>
<feature type="compositionally biased region" description="Basic and acidic residues" evidence="2">
    <location>
        <begin position="176"/>
        <end position="189"/>
    </location>
</feature>
<dbReference type="InterPro" id="IPR043746">
    <property type="entry name" value="DUF5691"/>
</dbReference>